<evidence type="ECO:0000259" key="6">
    <source>
        <dbReference type="PROSITE" id="PS50110"/>
    </source>
</evidence>
<keyword evidence="3" id="KW-0804">Transcription</keyword>
<dbReference type="GO" id="GO:0043565">
    <property type="term" value="F:sequence-specific DNA binding"/>
    <property type="evidence" value="ECO:0007669"/>
    <property type="project" value="InterPro"/>
</dbReference>
<feature type="modified residue" description="4-aspartylphosphate" evidence="4">
    <location>
        <position position="55"/>
    </location>
</feature>
<dbReference type="PROSITE" id="PS50110">
    <property type="entry name" value="RESPONSE_REGULATORY"/>
    <property type="match status" value="1"/>
</dbReference>
<dbReference type="InterPro" id="IPR018060">
    <property type="entry name" value="HTH_AraC"/>
</dbReference>
<comment type="caution">
    <text evidence="7">The sequence shown here is derived from an EMBL/GenBank/DDBJ whole genome shotgun (WGS) entry which is preliminary data.</text>
</comment>
<dbReference type="RefSeq" id="WP_160499181.1">
    <property type="nucleotide sequence ID" value="NZ_WUBI01000003.1"/>
</dbReference>
<evidence type="ECO:0000313" key="7">
    <source>
        <dbReference type="EMBL" id="MWV45571.1"/>
    </source>
</evidence>
<dbReference type="GO" id="GO:0003700">
    <property type="term" value="F:DNA-binding transcription factor activity"/>
    <property type="evidence" value="ECO:0007669"/>
    <property type="project" value="InterPro"/>
</dbReference>
<keyword evidence="4" id="KW-0597">Phosphoprotein</keyword>
<feature type="domain" description="Response regulatory" evidence="6">
    <location>
        <begin position="3"/>
        <end position="119"/>
    </location>
</feature>
<dbReference type="Gene3D" id="3.40.50.2300">
    <property type="match status" value="1"/>
</dbReference>
<evidence type="ECO:0000256" key="1">
    <source>
        <dbReference type="ARBA" id="ARBA00023015"/>
    </source>
</evidence>
<evidence type="ECO:0000256" key="4">
    <source>
        <dbReference type="PROSITE-ProRule" id="PRU00169"/>
    </source>
</evidence>
<dbReference type="AlphaFoldDB" id="A0A7X3ILG0"/>
<dbReference type="Gene3D" id="1.10.10.60">
    <property type="entry name" value="Homeodomain-like"/>
    <property type="match status" value="2"/>
</dbReference>
<sequence length="267" mass="30752">MFKVLLAEDEDMIRKGILYSIDWLKYDCVVIDEACNGQEGLSKISEHRPDIVITDINMPIMDGIAMIEQGLKVHTFSSIIISGYNEFHLAKKAIQLGVSEFLVKPLEEEQLIAALESAKTKVEWMLKFKSMATQSQTKEDVINPEFLGKNMKTSKYVSKMIDYVQENYDRKISIHDLVEQLGVSATYLNQKFKSETTYTFNDFLNRYRIHKAMDLLKAGDGKVYTIANDIGFSDYKYFISIFKKYAHCTPSQFQEYHWKNSKADGPV</sequence>
<accession>A0A7X3ILG0</accession>
<keyword evidence="8" id="KW-1185">Reference proteome</keyword>
<evidence type="ECO:0000256" key="3">
    <source>
        <dbReference type="ARBA" id="ARBA00023163"/>
    </source>
</evidence>
<feature type="domain" description="HTH araC/xylS-type" evidence="5">
    <location>
        <begin position="158"/>
        <end position="256"/>
    </location>
</feature>
<dbReference type="SMART" id="SM00448">
    <property type="entry name" value="REC"/>
    <property type="match status" value="1"/>
</dbReference>
<dbReference type="SUPFAM" id="SSF46689">
    <property type="entry name" value="Homeodomain-like"/>
    <property type="match status" value="2"/>
</dbReference>
<keyword evidence="2" id="KW-0238">DNA-binding</keyword>
<protein>
    <submittedName>
        <fullName evidence="7">Response regulator</fullName>
    </submittedName>
</protein>
<gene>
    <name evidence="7" type="ORF">GRF59_18320</name>
</gene>
<dbReference type="SMART" id="SM00342">
    <property type="entry name" value="HTH_ARAC"/>
    <property type="match status" value="1"/>
</dbReference>
<name>A0A7X3ILG0_9BACL</name>
<dbReference type="CDD" id="cd17536">
    <property type="entry name" value="REC_YesN-like"/>
    <property type="match status" value="1"/>
</dbReference>
<dbReference type="Pfam" id="PF12833">
    <property type="entry name" value="HTH_18"/>
    <property type="match status" value="1"/>
</dbReference>
<dbReference type="InterPro" id="IPR011006">
    <property type="entry name" value="CheY-like_superfamily"/>
</dbReference>
<dbReference type="InterPro" id="IPR001789">
    <property type="entry name" value="Sig_transdc_resp-reg_receiver"/>
</dbReference>
<dbReference type="GO" id="GO:0000160">
    <property type="term" value="P:phosphorelay signal transduction system"/>
    <property type="evidence" value="ECO:0007669"/>
    <property type="project" value="InterPro"/>
</dbReference>
<dbReference type="EMBL" id="WUBI01000003">
    <property type="protein sequence ID" value="MWV45571.1"/>
    <property type="molecule type" value="Genomic_DNA"/>
</dbReference>
<keyword evidence="1" id="KW-0805">Transcription regulation</keyword>
<dbReference type="Proteomes" id="UP000460318">
    <property type="component" value="Unassembled WGS sequence"/>
</dbReference>
<dbReference type="Pfam" id="PF00072">
    <property type="entry name" value="Response_reg"/>
    <property type="match status" value="1"/>
</dbReference>
<dbReference type="PROSITE" id="PS01124">
    <property type="entry name" value="HTH_ARAC_FAMILY_2"/>
    <property type="match status" value="1"/>
</dbReference>
<proteinExistence type="predicted"/>
<evidence type="ECO:0000313" key="8">
    <source>
        <dbReference type="Proteomes" id="UP000460318"/>
    </source>
</evidence>
<reference evidence="7 8" key="1">
    <citation type="submission" date="2019-12" db="EMBL/GenBank/DDBJ databases">
        <title>Paenibacillus sp. nov., an endophytic bacterium isolated from the stem of Dendrobium.</title>
        <authorList>
            <person name="Zhao R."/>
        </authorList>
    </citation>
    <scope>NUCLEOTIDE SEQUENCE [LARGE SCALE GENOMIC DNA]</scope>
    <source>
        <strain evidence="7 8">HJL G12</strain>
    </source>
</reference>
<dbReference type="PANTHER" id="PTHR43280">
    <property type="entry name" value="ARAC-FAMILY TRANSCRIPTIONAL REGULATOR"/>
    <property type="match status" value="1"/>
</dbReference>
<evidence type="ECO:0000256" key="2">
    <source>
        <dbReference type="ARBA" id="ARBA00023125"/>
    </source>
</evidence>
<dbReference type="SUPFAM" id="SSF52172">
    <property type="entry name" value="CheY-like"/>
    <property type="match status" value="1"/>
</dbReference>
<dbReference type="PANTHER" id="PTHR43280:SF28">
    <property type="entry name" value="HTH-TYPE TRANSCRIPTIONAL ACTIVATOR RHAS"/>
    <property type="match status" value="1"/>
</dbReference>
<dbReference type="InterPro" id="IPR009057">
    <property type="entry name" value="Homeodomain-like_sf"/>
</dbReference>
<evidence type="ECO:0000259" key="5">
    <source>
        <dbReference type="PROSITE" id="PS01124"/>
    </source>
</evidence>
<organism evidence="7 8">
    <name type="scientific">Paenibacillus dendrobii</name>
    <dbReference type="NCBI Taxonomy" id="2691084"/>
    <lineage>
        <taxon>Bacteria</taxon>
        <taxon>Bacillati</taxon>
        <taxon>Bacillota</taxon>
        <taxon>Bacilli</taxon>
        <taxon>Bacillales</taxon>
        <taxon>Paenibacillaceae</taxon>
        <taxon>Paenibacillus</taxon>
    </lineage>
</organism>